<dbReference type="PANTHER" id="PTHR40469">
    <property type="entry name" value="SECRETED GLYCOSYL HYDROLASE"/>
    <property type="match status" value="1"/>
</dbReference>
<evidence type="ECO:0000259" key="1">
    <source>
        <dbReference type="Pfam" id="PF06283"/>
    </source>
</evidence>
<dbReference type="STRING" id="1605367.AFM12_07030"/>
<sequence>MTLFCLVSIAFATQAQHGGQFRALLFTKTMGWYHYSIHSGVDAVQGLAARHTFSVDWQENASVFNEERLKNYDVVIFLNTTGDILNDEQQAAFEKYIQNGGGWVGVHSAADTEYDWEWYTKMLGMMFRTHPREQTAMLDIMDRSFPGMERWADRQIWTDEWYQYRQPALADDLNYLIKVDESTYDPSRKLRDGSTTEGMGDFHPIAWYHEYDGGRAFYTGLGHKDDIYKDQAYLDHLYGGIYWAATGKGLKK</sequence>
<gene>
    <name evidence="2" type="ORF">AFM12_07030</name>
</gene>
<dbReference type="Gene3D" id="3.40.50.880">
    <property type="match status" value="1"/>
</dbReference>
<dbReference type="EMBL" id="LGTQ01000006">
    <property type="protein sequence ID" value="KPM49004.1"/>
    <property type="molecule type" value="Genomic_DNA"/>
</dbReference>
<feature type="domain" description="ThuA-like" evidence="1">
    <location>
        <begin position="22"/>
        <end position="244"/>
    </location>
</feature>
<dbReference type="AlphaFoldDB" id="A0A0N8HA27"/>
<dbReference type="Proteomes" id="UP000050454">
    <property type="component" value="Unassembled WGS sequence"/>
</dbReference>
<dbReference type="PATRIC" id="fig|1605367.3.peg.2778"/>
<dbReference type="SUPFAM" id="SSF52317">
    <property type="entry name" value="Class I glutamine amidotransferase-like"/>
    <property type="match status" value="1"/>
</dbReference>
<proteinExistence type="predicted"/>
<protein>
    <submittedName>
        <fullName evidence="2">Crp/Fnr family transcriptional regulator</fullName>
    </submittedName>
</protein>
<dbReference type="Pfam" id="PF06283">
    <property type="entry name" value="ThuA"/>
    <property type="match status" value="1"/>
</dbReference>
<dbReference type="PANTHER" id="PTHR40469:SF2">
    <property type="entry name" value="GALACTOSE-BINDING DOMAIN-LIKE SUPERFAMILY PROTEIN"/>
    <property type="match status" value="1"/>
</dbReference>
<comment type="caution">
    <text evidence="2">The sequence shown here is derived from an EMBL/GenBank/DDBJ whole genome shotgun (WGS) entry which is preliminary data.</text>
</comment>
<dbReference type="InterPro" id="IPR029062">
    <property type="entry name" value="Class_I_gatase-like"/>
</dbReference>
<evidence type="ECO:0000313" key="2">
    <source>
        <dbReference type="EMBL" id="KPM49004.1"/>
    </source>
</evidence>
<dbReference type="InterPro" id="IPR029010">
    <property type="entry name" value="ThuA-like"/>
</dbReference>
<organism evidence="2 3">
    <name type="scientific">Jiulongibacter sediminis</name>
    <dbReference type="NCBI Taxonomy" id="1605367"/>
    <lineage>
        <taxon>Bacteria</taxon>
        <taxon>Pseudomonadati</taxon>
        <taxon>Bacteroidota</taxon>
        <taxon>Cytophagia</taxon>
        <taxon>Cytophagales</taxon>
        <taxon>Leadbetterellaceae</taxon>
        <taxon>Jiulongibacter</taxon>
    </lineage>
</organism>
<keyword evidence="3" id="KW-1185">Reference proteome</keyword>
<evidence type="ECO:0000313" key="3">
    <source>
        <dbReference type="Proteomes" id="UP000050454"/>
    </source>
</evidence>
<reference evidence="2 3" key="1">
    <citation type="submission" date="2015-07" db="EMBL/GenBank/DDBJ databases">
        <title>The draft genome sequence of Leadbetterella sp. JN14-9.</title>
        <authorList>
            <person name="Liu Y."/>
            <person name="Du J."/>
            <person name="Shao Z."/>
        </authorList>
    </citation>
    <scope>NUCLEOTIDE SEQUENCE [LARGE SCALE GENOMIC DNA]</scope>
    <source>
        <strain evidence="2 3">JN14-9</strain>
    </source>
</reference>
<name>A0A0N8HA27_9BACT</name>
<accession>A0A0N8HA27</accession>